<dbReference type="GO" id="GO:0005834">
    <property type="term" value="C:heterotrimeric G-protein complex"/>
    <property type="evidence" value="ECO:0007669"/>
    <property type="project" value="TreeGrafter"/>
</dbReference>
<dbReference type="InterPro" id="IPR027417">
    <property type="entry name" value="P-loop_NTPase"/>
</dbReference>
<gene>
    <name evidence="7" type="ORF">K503DRAFT_863268</name>
</gene>
<dbReference type="GO" id="GO:0005525">
    <property type="term" value="F:GTP binding"/>
    <property type="evidence" value="ECO:0007669"/>
    <property type="project" value="UniProtKB-KW"/>
</dbReference>
<dbReference type="PRINTS" id="PR00318">
    <property type="entry name" value="GPROTEINA"/>
</dbReference>
<dbReference type="GO" id="GO:0005737">
    <property type="term" value="C:cytoplasm"/>
    <property type="evidence" value="ECO:0007669"/>
    <property type="project" value="TreeGrafter"/>
</dbReference>
<evidence type="ECO:0000256" key="3">
    <source>
        <dbReference type="ARBA" id="ARBA00023224"/>
    </source>
</evidence>
<keyword evidence="3" id="KW-0807">Transducer</keyword>
<keyword evidence="1 4" id="KW-0547">Nucleotide-binding</keyword>
<dbReference type="SUPFAM" id="SSF52540">
    <property type="entry name" value="P-loop containing nucleoside triphosphate hydrolases"/>
    <property type="match status" value="1"/>
</dbReference>
<evidence type="ECO:0000256" key="2">
    <source>
        <dbReference type="ARBA" id="ARBA00023134"/>
    </source>
</evidence>
<dbReference type="PROSITE" id="PS51882">
    <property type="entry name" value="G_ALPHA"/>
    <property type="match status" value="1"/>
</dbReference>
<dbReference type="SMART" id="SM00275">
    <property type="entry name" value="G_alpha"/>
    <property type="match status" value="1"/>
</dbReference>
<accession>A0A1B7NBK4</accession>
<dbReference type="Gene3D" id="3.40.50.300">
    <property type="entry name" value="P-loop containing nucleotide triphosphate hydrolases"/>
    <property type="match status" value="3"/>
</dbReference>
<evidence type="ECO:0000256" key="1">
    <source>
        <dbReference type="ARBA" id="ARBA00022741"/>
    </source>
</evidence>
<organism evidence="7 8">
    <name type="scientific">Rhizopogon vinicolor AM-OR11-026</name>
    <dbReference type="NCBI Taxonomy" id="1314800"/>
    <lineage>
        <taxon>Eukaryota</taxon>
        <taxon>Fungi</taxon>
        <taxon>Dikarya</taxon>
        <taxon>Basidiomycota</taxon>
        <taxon>Agaricomycotina</taxon>
        <taxon>Agaricomycetes</taxon>
        <taxon>Agaricomycetidae</taxon>
        <taxon>Boletales</taxon>
        <taxon>Suillineae</taxon>
        <taxon>Rhizopogonaceae</taxon>
        <taxon>Rhizopogon</taxon>
    </lineage>
</organism>
<keyword evidence="8" id="KW-1185">Reference proteome</keyword>
<evidence type="ECO:0000256" key="6">
    <source>
        <dbReference type="SAM" id="MobiDB-lite"/>
    </source>
</evidence>
<dbReference type="PANTHER" id="PTHR10218">
    <property type="entry name" value="GTP-BINDING PROTEIN ALPHA SUBUNIT"/>
    <property type="match status" value="1"/>
</dbReference>
<feature type="region of interest" description="Disordered" evidence="6">
    <location>
        <begin position="1"/>
        <end position="36"/>
    </location>
</feature>
<feature type="compositionally biased region" description="Basic and acidic residues" evidence="6">
    <location>
        <begin position="27"/>
        <end position="36"/>
    </location>
</feature>
<dbReference type="GO" id="GO:0031683">
    <property type="term" value="F:G-protein beta/gamma-subunit complex binding"/>
    <property type="evidence" value="ECO:0007669"/>
    <property type="project" value="InterPro"/>
</dbReference>
<dbReference type="GO" id="GO:0007188">
    <property type="term" value="P:adenylate cyclase-modulating G protein-coupled receptor signaling pathway"/>
    <property type="evidence" value="ECO:0007669"/>
    <property type="project" value="TreeGrafter"/>
</dbReference>
<dbReference type="FunFam" id="3.40.50.300:FF:000720">
    <property type="entry name" value="Guanine nucleotide-binding protein G(k) subunit alpha"/>
    <property type="match status" value="1"/>
</dbReference>
<feature type="region of interest" description="Disordered" evidence="6">
    <location>
        <begin position="151"/>
        <end position="193"/>
    </location>
</feature>
<dbReference type="GO" id="GO:0046872">
    <property type="term" value="F:metal ion binding"/>
    <property type="evidence" value="ECO:0007669"/>
    <property type="project" value="UniProtKB-KW"/>
</dbReference>
<name>A0A1B7NBK4_9AGAM</name>
<evidence type="ECO:0000256" key="5">
    <source>
        <dbReference type="PIRSR" id="PIRSR601019-2"/>
    </source>
</evidence>
<dbReference type="InterPro" id="IPR001019">
    <property type="entry name" value="Gprotein_alpha_su"/>
</dbReference>
<dbReference type="Gene3D" id="1.10.400.10">
    <property type="entry name" value="GI Alpha 1, domain 2-like"/>
    <property type="match status" value="2"/>
</dbReference>
<feature type="compositionally biased region" description="Low complexity" evidence="6">
    <location>
        <begin position="157"/>
        <end position="167"/>
    </location>
</feature>
<dbReference type="GO" id="GO:0003924">
    <property type="term" value="F:GTPase activity"/>
    <property type="evidence" value="ECO:0007669"/>
    <property type="project" value="InterPro"/>
</dbReference>
<keyword evidence="5" id="KW-0479">Metal-binding</keyword>
<dbReference type="EMBL" id="KV448162">
    <property type="protein sequence ID" value="OAX42178.1"/>
    <property type="molecule type" value="Genomic_DNA"/>
</dbReference>
<sequence length="546" mass="61743">MMRTSSIRSQEDPLSLAIRPPPEESDSDRQVRLQHEAEARRISERIDEELRFEREKLKKAKSDVKVIPSSLVPHLLLLGQAESGKSTLQKQFQLMYSPASLESERMSWRTVVYFNVVRSIKKILTTLEAFDDMDDGTDSQSTLERQELGDFLPPRASSSATPSVHSSQIGVALSPPSPISPTSPSSPSRGSTAISDLRRRLLPLTNTEPQLADRLSGGVSVSGSGKGEVYVRSGWQARTIQKGQKLLGRHSKRSAPEDELTIERPGTALSVIDADPLVDDVARMLEQSREDIRTLWDHQVVRSLVTSRKLKLDEWSEFFLNDVARISARNYVPSTDDILHARIQTMGVAEHIFDVDIHGKTVTWHLFDVGGARGQRHTWVPYFDDANAIIFVSPISAFDQYLEEDPRTNRIDDSLQLFTQICSNQLLKKVHLVLFLSRPFQASVSHGRFGLKVPFTDKTDILRKKLERGLSVSKYILSYGDRPNEYESVVQYFRAHFLQVHRRNNENRRVLYTHLTNVVDTKATQSIIGNVRDSIFRGYLQSAALV</sequence>
<dbReference type="STRING" id="1314800.A0A1B7NBK4"/>
<dbReference type="OrthoDB" id="5817230at2759"/>
<keyword evidence="2 4" id="KW-0342">GTP-binding</keyword>
<dbReference type="InParanoid" id="A0A1B7NBK4"/>
<dbReference type="SUPFAM" id="SSF47895">
    <property type="entry name" value="Transducin (alpha subunit), insertion domain"/>
    <property type="match status" value="1"/>
</dbReference>
<feature type="binding site" evidence="5">
    <location>
        <position position="345"/>
    </location>
    <ligand>
        <name>Mg(2+)</name>
        <dbReference type="ChEBI" id="CHEBI:18420"/>
    </ligand>
</feature>
<keyword evidence="5" id="KW-0460">Magnesium</keyword>
<evidence type="ECO:0000313" key="8">
    <source>
        <dbReference type="Proteomes" id="UP000092154"/>
    </source>
</evidence>
<reference evidence="7 8" key="1">
    <citation type="submission" date="2016-06" db="EMBL/GenBank/DDBJ databases">
        <title>Comparative genomics of the ectomycorrhizal sister species Rhizopogon vinicolor and Rhizopogon vesiculosus (Basidiomycota: Boletales) reveals a divergence of the mating type B locus.</title>
        <authorList>
            <consortium name="DOE Joint Genome Institute"/>
            <person name="Mujic A.B."/>
            <person name="Kuo A."/>
            <person name="Tritt A."/>
            <person name="Lipzen A."/>
            <person name="Chen C."/>
            <person name="Johnson J."/>
            <person name="Sharma A."/>
            <person name="Barry K."/>
            <person name="Grigoriev I.V."/>
            <person name="Spatafora J.W."/>
        </authorList>
    </citation>
    <scope>NUCLEOTIDE SEQUENCE [LARGE SCALE GENOMIC DNA]</scope>
    <source>
        <strain evidence="7 8">AM-OR11-026</strain>
    </source>
</reference>
<dbReference type="PANTHER" id="PTHR10218:SF360">
    <property type="entry name" value="GUANINE NUCLEOTIDE-BINDING PROTEIN SUBUNIT ALPHA HOMOLOG"/>
    <property type="match status" value="1"/>
</dbReference>
<dbReference type="GO" id="GO:0001664">
    <property type="term" value="F:G protein-coupled receptor binding"/>
    <property type="evidence" value="ECO:0007669"/>
    <property type="project" value="TreeGrafter"/>
</dbReference>
<dbReference type="Proteomes" id="UP000092154">
    <property type="component" value="Unassembled WGS sequence"/>
</dbReference>
<evidence type="ECO:0000256" key="4">
    <source>
        <dbReference type="PIRSR" id="PIRSR601019-1"/>
    </source>
</evidence>
<proteinExistence type="predicted"/>
<evidence type="ECO:0000313" key="7">
    <source>
        <dbReference type="EMBL" id="OAX42178.1"/>
    </source>
</evidence>
<dbReference type="Pfam" id="PF00503">
    <property type="entry name" value="G-alpha"/>
    <property type="match status" value="2"/>
</dbReference>
<dbReference type="AlphaFoldDB" id="A0A1B7NBK4"/>
<protein>
    <submittedName>
        <fullName evidence="7">Guanine nucleotide binding protein, alpha subunit</fullName>
    </submittedName>
</protein>
<feature type="binding site" evidence="4">
    <location>
        <begin position="339"/>
        <end position="345"/>
    </location>
    <ligand>
        <name>GTP</name>
        <dbReference type="ChEBI" id="CHEBI:37565"/>
    </ligand>
</feature>
<dbReference type="InterPro" id="IPR011025">
    <property type="entry name" value="GproteinA_insert"/>
</dbReference>